<dbReference type="NCBIfam" id="TIGR04211">
    <property type="entry name" value="SH3_and_anchor"/>
    <property type="match status" value="1"/>
</dbReference>
<dbReference type="InterPro" id="IPR016476">
    <property type="entry name" value="SH3_dom_pro"/>
</dbReference>
<feature type="signal peptide" evidence="8">
    <location>
        <begin position="1"/>
        <end position="20"/>
    </location>
</feature>
<dbReference type="Gene3D" id="2.30.30.40">
    <property type="entry name" value="SH3 Domains"/>
    <property type="match status" value="1"/>
</dbReference>
<keyword evidence="2 7" id="KW-0812">Transmembrane</keyword>
<keyword evidence="3 8" id="KW-0732">Signal</keyword>
<keyword evidence="4 7" id="KW-1133">Transmembrane helix</keyword>
<dbReference type="Pfam" id="PF08239">
    <property type="entry name" value="SH3_3"/>
    <property type="match status" value="1"/>
</dbReference>
<accession>A0ABV1RD49</accession>
<evidence type="ECO:0000256" key="5">
    <source>
        <dbReference type="ARBA" id="ARBA00023136"/>
    </source>
</evidence>
<dbReference type="Proteomes" id="UP001467690">
    <property type="component" value="Unassembled WGS sequence"/>
</dbReference>
<evidence type="ECO:0000256" key="1">
    <source>
        <dbReference type="ARBA" id="ARBA00004167"/>
    </source>
</evidence>
<dbReference type="PROSITE" id="PS51781">
    <property type="entry name" value="SH3B"/>
    <property type="match status" value="1"/>
</dbReference>
<keyword evidence="5 7" id="KW-0472">Membrane</keyword>
<comment type="caution">
    <text evidence="10">The sequence shown here is derived from an EMBL/GenBank/DDBJ whole genome shotgun (WGS) entry which is preliminary data.</text>
</comment>
<sequence length="201" mass="22769">MKSRLFALALITLVPNFVFAQQTDKAYISDELTVFVHTGPTRNYRIVGTVVAGSQIEILAKSEDGSFSQIQYEDGKTGWIESQYVSQTASIQQQLKTLKSELAEKTESLSQLENELNTQKSEKMLIEGQLQRHTQSTQDLQNKLESAQKQLAVLQQQDVENQEKVKMDWLIKGGMLSLGSLIIGYILAMMPRRRKRSPDLF</sequence>
<keyword evidence="6" id="KW-0175">Coiled coil</keyword>
<evidence type="ECO:0000256" key="2">
    <source>
        <dbReference type="ARBA" id="ARBA00022692"/>
    </source>
</evidence>
<dbReference type="EMBL" id="JBELOE010000075">
    <property type="protein sequence ID" value="MER2490849.1"/>
    <property type="molecule type" value="Genomic_DNA"/>
</dbReference>
<feature type="transmembrane region" description="Helical" evidence="7">
    <location>
        <begin position="169"/>
        <end position="188"/>
    </location>
</feature>
<feature type="chain" id="PRO_5045217042" evidence="8">
    <location>
        <begin position="21"/>
        <end position="201"/>
    </location>
</feature>
<protein>
    <submittedName>
        <fullName evidence="10">TIGR04211 family SH3 domain-containing protein</fullName>
    </submittedName>
</protein>
<feature type="domain" description="SH3b" evidence="9">
    <location>
        <begin position="23"/>
        <end position="89"/>
    </location>
</feature>
<evidence type="ECO:0000256" key="7">
    <source>
        <dbReference type="SAM" id="Phobius"/>
    </source>
</evidence>
<evidence type="ECO:0000313" key="10">
    <source>
        <dbReference type="EMBL" id="MER2490849.1"/>
    </source>
</evidence>
<organism evidence="10 11">
    <name type="scientific">Catenovulum sediminis</name>
    <dbReference type="NCBI Taxonomy" id="1740262"/>
    <lineage>
        <taxon>Bacteria</taxon>
        <taxon>Pseudomonadati</taxon>
        <taxon>Pseudomonadota</taxon>
        <taxon>Gammaproteobacteria</taxon>
        <taxon>Alteromonadales</taxon>
        <taxon>Alteromonadaceae</taxon>
        <taxon>Catenovulum</taxon>
    </lineage>
</organism>
<name>A0ABV1RD49_9ALTE</name>
<feature type="coiled-coil region" evidence="6">
    <location>
        <begin position="88"/>
        <end position="164"/>
    </location>
</feature>
<reference evidence="10 11" key="1">
    <citation type="submission" date="2024-06" db="EMBL/GenBank/DDBJ databases">
        <authorList>
            <person name="Chen R.Y."/>
        </authorList>
    </citation>
    <scope>NUCLEOTIDE SEQUENCE [LARGE SCALE GENOMIC DNA]</scope>
    <source>
        <strain evidence="10 11">D2</strain>
    </source>
</reference>
<evidence type="ECO:0000259" key="9">
    <source>
        <dbReference type="PROSITE" id="PS51781"/>
    </source>
</evidence>
<comment type="subcellular location">
    <subcellularLocation>
        <location evidence="1">Membrane</location>
        <topology evidence="1">Single-pass membrane protein</topology>
    </subcellularLocation>
</comment>
<dbReference type="PIRSF" id="PIRSF006158">
    <property type="entry name" value="UCP006158_SH3"/>
    <property type="match status" value="1"/>
</dbReference>
<evidence type="ECO:0000256" key="6">
    <source>
        <dbReference type="SAM" id="Coils"/>
    </source>
</evidence>
<dbReference type="SMART" id="SM00287">
    <property type="entry name" value="SH3b"/>
    <property type="match status" value="1"/>
</dbReference>
<dbReference type="RefSeq" id="WP_143870233.1">
    <property type="nucleotide sequence ID" value="NZ_CP041660.1"/>
</dbReference>
<keyword evidence="11" id="KW-1185">Reference proteome</keyword>
<evidence type="ECO:0000313" key="11">
    <source>
        <dbReference type="Proteomes" id="UP001467690"/>
    </source>
</evidence>
<evidence type="ECO:0000256" key="4">
    <source>
        <dbReference type="ARBA" id="ARBA00022989"/>
    </source>
</evidence>
<proteinExistence type="predicted"/>
<evidence type="ECO:0000256" key="8">
    <source>
        <dbReference type="SAM" id="SignalP"/>
    </source>
</evidence>
<dbReference type="InterPro" id="IPR003646">
    <property type="entry name" value="SH3-like_bac-type"/>
</dbReference>
<evidence type="ECO:0000256" key="3">
    <source>
        <dbReference type="ARBA" id="ARBA00022729"/>
    </source>
</evidence>
<gene>
    <name evidence="10" type="ORF">ABS311_03005</name>
</gene>